<proteinExistence type="predicted"/>
<dbReference type="EMBL" id="UINC01125695">
    <property type="protein sequence ID" value="SVD03694.1"/>
    <property type="molecule type" value="Genomic_DNA"/>
</dbReference>
<organism evidence="1">
    <name type="scientific">marine metagenome</name>
    <dbReference type="NCBI Taxonomy" id="408172"/>
    <lineage>
        <taxon>unclassified sequences</taxon>
        <taxon>metagenomes</taxon>
        <taxon>ecological metagenomes</taxon>
    </lineage>
</organism>
<sequence>MSISTSKHEVVLITDTSKATPRNLL</sequence>
<protein>
    <submittedName>
        <fullName evidence="1">Uncharacterized protein</fullName>
    </submittedName>
</protein>
<reference evidence="1" key="1">
    <citation type="submission" date="2018-05" db="EMBL/GenBank/DDBJ databases">
        <authorList>
            <person name="Lanie J.A."/>
            <person name="Ng W.-L."/>
            <person name="Kazmierczak K.M."/>
            <person name="Andrzejewski T.M."/>
            <person name="Davidsen T.M."/>
            <person name="Wayne K.J."/>
            <person name="Tettelin H."/>
            <person name="Glass J.I."/>
            <person name="Rusch D."/>
            <person name="Podicherti R."/>
            <person name="Tsui H.-C.T."/>
            <person name="Winkler M.E."/>
        </authorList>
    </citation>
    <scope>NUCLEOTIDE SEQUENCE</scope>
</reference>
<name>A0A382S187_9ZZZZ</name>
<evidence type="ECO:0000313" key="1">
    <source>
        <dbReference type="EMBL" id="SVD03694.1"/>
    </source>
</evidence>
<dbReference type="AlphaFoldDB" id="A0A382S187"/>
<accession>A0A382S187</accession>
<gene>
    <name evidence="1" type="ORF">METZ01_LOCUS356548</name>
</gene>